<sequence>MDVFDSNIWIFGLTQTCEEAVSLVDKAIQSAYHVGVSAYIFEEVMHNLQRSDHDQKLIERVQTRFADIVYGNPTIHGPTQTEIREIDLNSVRQDPRVQAMGEAFDIQNKDVPIVVFARQCAHPQDTPEVVIHTADREFSRFTPQQYFENIAMQYVDCSS</sequence>
<dbReference type="AlphaFoldDB" id="M0K0D4"/>
<name>M0K0D4_9EURY</name>
<evidence type="ECO:0000313" key="2">
    <source>
        <dbReference type="Proteomes" id="UP000011623"/>
    </source>
</evidence>
<evidence type="ECO:0008006" key="3">
    <source>
        <dbReference type="Google" id="ProtNLM"/>
    </source>
</evidence>
<protein>
    <recommendedName>
        <fullName evidence="3">PIN domain-containing protein</fullName>
    </recommendedName>
</protein>
<keyword evidence="2" id="KW-1185">Reference proteome</keyword>
<proteinExistence type="predicted"/>
<comment type="caution">
    <text evidence="1">The sequence shown here is derived from an EMBL/GenBank/DDBJ whole genome shotgun (WGS) entry which is preliminary data.</text>
</comment>
<dbReference type="RefSeq" id="WP_008313539.1">
    <property type="nucleotide sequence ID" value="NZ_AOLW01000062.1"/>
</dbReference>
<gene>
    <name evidence="1" type="ORF">C442_19926</name>
</gene>
<dbReference type="Proteomes" id="UP000011623">
    <property type="component" value="Unassembled WGS sequence"/>
</dbReference>
<reference evidence="1 2" key="1">
    <citation type="journal article" date="2014" name="PLoS Genet.">
        <title>Phylogenetically driven sequencing of extremely halophilic archaea reveals strategies for static and dynamic osmo-response.</title>
        <authorList>
            <person name="Becker E.A."/>
            <person name="Seitzer P.M."/>
            <person name="Tritt A."/>
            <person name="Larsen D."/>
            <person name="Krusor M."/>
            <person name="Yao A.I."/>
            <person name="Wu D."/>
            <person name="Madern D."/>
            <person name="Eisen J.A."/>
            <person name="Darling A.E."/>
            <person name="Facciotti M.T."/>
        </authorList>
    </citation>
    <scope>NUCLEOTIDE SEQUENCE [LARGE SCALE GENOMIC DNA]</scope>
    <source>
        <strain evidence="1 2">JCM 13557</strain>
    </source>
</reference>
<dbReference type="EMBL" id="AOLW01000062">
    <property type="protein sequence ID" value="EMA14656.1"/>
    <property type="molecule type" value="Genomic_DNA"/>
</dbReference>
<evidence type="ECO:0000313" key="1">
    <source>
        <dbReference type="EMBL" id="EMA14656.1"/>
    </source>
</evidence>
<accession>M0K0D4</accession>
<organism evidence="1 2">
    <name type="scientific">Haloarcula amylolytica JCM 13557</name>
    <dbReference type="NCBI Taxonomy" id="1227452"/>
    <lineage>
        <taxon>Archaea</taxon>
        <taxon>Methanobacteriati</taxon>
        <taxon>Methanobacteriota</taxon>
        <taxon>Stenosarchaea group</taxon>
        <taxon>Halobacteria</taxon>
        <taxon>Halobacteriales</taxon>
        <taxon>Haloarculaceae</taxon>
        <taxon>Haloarcula</taxon>
    </lineage>
</organism>